<name>A0AAW0TB88_SCYPA</name>
<gene>
    <name evidence="2" type="ORF">O3P69_014264</name>
</gene>
<comment type="caution">
    <text evidence="2">The sequence shown here is derived from an EMBL/GenBank/DDBJ whole genome shotgun (WGS) entry which is preliminary data.</text>
</comment>
<evidence type="ECO:0000256" key="1">
    <source>
        <dbReference type="SAM" id="MobiDB-lite"/>
    </source>
</evidence>
<sequence length="153" mass="17084">MRPLAAERISPLGAVPPGQHGQGVLPRPSTAVSCPCCATWQAMTSKRLMSRAPSRVYHHSAPLRCTKCLSRGGRDAAPRAWRAGTGRRRQAGWSGEPKSWQETAPHSLSSPLGPFYHQQREREVEVWRTRGGTLKEVVKEWRCEVCSFHFTIP</sequence>
<keyword evidence="3" id="KW-1185">Reference proteome</keyword>
<dbReference type="AlphaFoldDB" id="A0AAW0TB88"/>
<evidence type="ECO:0000313" key="3">
    <source>
        <dbReference type="Proteomes" id="UP001487740"/>
    </source>
</evidence>
<dbReference type="EMBL" id="JARAKH010000034">
    <property type="protein sequence ID" value="KAK8384563.1"/>
    <property type="molecule type" value="Genomic_DNA"/>
</dbReference>
<evidence type="ECO:0000313" key="2">
    <source>
        <dbReference type="EMBL" id="KAK8384563.1"/>
    </source>
</evidence>
<accession>A0AAW0TB88</accession>
<proteinExistence type="predicted"/>
<feature type="region of interest" description="Disordered" evidence="1">
    <location>
        <begin position="1"/>
        <end position="27"/>
    </location>
</feature>
<organism evidence="2 3">
    <name type="scientific">Scylla paramamosain</name>
    <name type="common">Mud crab</name>
    <dbReference type="NCBI Taxonomy" id="85552"/>
    <lineage>
        <taxon>Eukaryota</taxon>
        <taxon>Metazoa</taxon>
        <taxon>Ecdysozoa</taxon>
        <taxon>Arthropoda</taxon>
        <taxon>Crustacea</taxon>
        <taxon>Multicrustacea</taxon>
        <taxon>Malacostraca</taxon>
        <taxon>Eumalacostraca</taxon>
        <taxon>Eucarida</taxon>
        <taxon>Decapoda</taxon>
        <taxon>Pleocyemata</taxon>
        <taxon>Brachyura</taxon>
        <taxon>Eubrachyura</taxon>
        <taxon>Portunoidea</taxon>
        <taxon>Portunidae</taxon>
        <taxon>Portuninae</taxon>
        <taxon>Scylla</taxon>
    </lineage>
</organism>
<reference evidence="2 3" key="1">
    <citation type="submission" date="2023-03" db="EMBL/GenBank/DDBJ databases">
        <title>High-quality genome of Scylla paramamosain provides insights in environmental adaptation.</title>
        <authorList>
            <person name="Zhang L."/>
        </authorList>
    </citation>
    <scope>NUCLEOTIDE SEQUENCE [LARGE SCALE GENOMIC DNA]</scope>
    <source>
        <strain evidence="2">LZ_2023a</strain>
        <tissue evidence="2">Muscle</tissue>
    </source>
</reference>
<feature type="region of interest" description="Disordered" evidence="1">
    <location>
        <begin position="75"/>
        <end position="114"/>
    </location>
</feature>
<dbReference type="Proteomes" id="UP001487740">
    <property type="component" value="Unassembled WGS sequence"/>
</dbReference>
<feature type="compositionally biased region" description="Polar residues" evidence="1">
    <location>
        <begin position="100"/>
        <end position="110"/>
    </location>
</feature>
<protein>
    <submittedName>
        <fullName evidence="2">Uncharacterized protein</fullName>
    </submittedName>
</protein>